<gene>
    <name evidence="2" type="ORF">WI372_16380</name>
</gene>
<keyword evidence="3" id="KW-1185">Reference proteome</keyword>
<dbReference type="EMBL" id="JBBHLI010000012">
    <property type="protein sequence ID" value="MEK9502572.1"/>
    <property type="molecule type" value="Genomic_DNA"/>
</dbReference>
<dbReference type="Gene3D" id="1.10.10.10">
    <property type="entry name" value="Winged helix-like DNA-binding domain superfamily/Winged helix DNA-binding domain"/>
    <property type="match status" value="1"/>
</dbReference>
<dbReference type="PANTHER" id="PTHR33169">
    <property type="entry name" value="PADR-FAMILY TRANSCRIPTIONAL REGULATOR"/>
    <property type="match status" value="1"/>
</dbReference>
<dbReference type="InterPro" id="IPR005149">
    <property type="entry name" value="Tscrpt_reg_PadR_N"/>
</dbReference>
<organism evidence="2 3">
    <name type="scientific">Gaopeijia maritima</name>
    <dbReference type="NCBI Taxonomy" id="3119007"/>
    <lineage>
        <taxon>Bacteria</taxon>
        <taxon>Pseudomonadati</taxon>
        <taxon>Gemmatimonadota</taxon>
        <taxon>Longimicrobiia</taxon>
        <taxon>Gaopeijiales</taxon>
        <taxon>Gaopeijiaceae</taxon>
        <taxon>Gaopeijia</taxon>
    </lineage>
</organism>
<proteinExistence type="predicted"/>
<comment type="caution">
    <text evidence="2">The sequence shown here is derived from an EMBL/GenBank/DDBJ whole genome shotgun (WGS) entry which is preliminary data.</text>
</comment>
<dbReference type="Proteomes" id="UP001484239">
    <property type="component" value="Unassembled WGS sequence"/>
</dbReference>
<sequence>MGVLGEFEQLILWAVLRLGADAYGVRIAQEIEARTGRDVSPGAIYTALGRLEDRGLVVSSTESGGVGRAGRPRKFYRLEPDAARSLEESWNHISAMAEGQVERLRRVGEG</sequence>
<evidence type="ECO:0000313" key="3">
    <source>
        <dbReference type="Proteomes" id="UP001484239"/>
    </source>
</evidence>
<dbReference type="InterPro" id="IPR036390">
    <property type="entry name" value="WH_DNA-bd_sf"/>
</dbReference>
<dbReference type="RefSeq" id="WP_405280453.1">
    <property type="nucleotide sequence ID" value="NZ_JBBHLI010000012.1"/>
</dbReference>
<dbReference type="Pfam" id="PF03551">
    <property type="entry name" value="PadR"/>
    <property type="match status" value="1"/>
</dbReference>
<reference evidence="2 3" key="1">
    <citation type="submission" date="2024-02" db="EMBL/GenBank/DDBJ databases">
        <title>A novel Gemmatimonadota bacterium.</title>
        <authorList>
            <person name="Du Z.-J."/>
            <person name="Ye Y.-Q."/>
        </authorList>
    </citation>
    <scope>NUCLEOTIDE SEQUENCE [LARGE SCALE GENOMIC DNA]</scope>
    <source>
        <strain evidence="2 3">DH-20</strain>
    </source>
</reference>
<protein>
    <submittedName>
        <fullName evidence="2">Helix-turn-helix transcriptional regulator</fullName>
    </submittedName>
</protein>
<feature type="domain" description="Transcription regulator PadR N-terminal" evidence="1">
    <location>
        <begin position="20"/>
        <end position="86"/>
    </location>
</feature>
<evidence type="ECO:0000259" key="1">
    <source>
        <dbReference type="Pfam" id="PF03551"/>
    </source>
</evidence>
<dbReference type="SUPFAM" id="SSF46785">
    <property type="entry name" value="Winged helix' DNA-binding domain"/>
    <property type="match status" value="1"/>
</dbReference>
<dbReference type="InterPro" id="IPR052509">
    <property type="entry name" value="Metal_resp_DNA-bind_regulator"/>
</dbReference>
<dbReference type="InterPro" id="IPR036388">
    <property type="entry name" value="WH-like_DNA-bd_sf"/>
</dbReference>
<name>A0ABU9ECW3_9BACT</name>
<evidence type="ECO:0000313" key="2">
    <source>
        <dbReference type="EMBL" id="MEK9502572.1"/>
    </source>
</evidence>
<dbReference type="PANTHER" id="PTHR33169:SF14">
    <property type="entry name" value="TRANSCRIPTIONAL REGULATOR RV3488"/>
    <property type="match status" value="1"/>
</dbReference>
<accession>A0ABU9ECW3</accession>